<dbReference type="Proteomes" id="UP000248897">
    <property type="component" value="Chromosome 1"/>
</dbReference>
<dbReference type="EMBL" id="LS483469">
    <property type="protein sequence ID" value="SQI46177.1"/>
    <property type="molecule type" value="Genomic_DNA"/>
</dbReference>
<keyword evidence="1" id="KW-0812">Transmembrane</keyword>
<keyword evidence="1" id="KW-0472">Membrane</keyword>
<evidence type="ECO:0000313" key="3">
    <source>
        <dbReference type="Proteomes" id="UP000248897"/>
    </source>
</evidence>
<evidence type="ECO:0000313" key="2">
    <source>
        <dbReference type="EMBL" id="SQI46177.1"/>
    </source>
</evidence>
<keyword evidence="1" id="KW-1133">Transmembrane helix</keyword>
<name>A0A2X4V253_SERPL</name>
<reference evidence="2 3" key="1">
    <citation type="submission" date="2018-06" db="EMBL/GenBank/DDBJ databases">
        <authorList>
            <consortium name="Pathogen Informatics"/>
            <person name="Doyle S."/>
        </authorList>
    </citation>
    <scope>NUCLEOTIDE SEQUENCE [LARGE SCALE GENOMIC DNA]</scope>
    <source>
        <strain evidence="2 3">NCTC12961</strain>
    </source>
</reference>
<dbReference type="AlphaFoldDB" id="A0A2X4V253"/>
<sequence length="68" mass="7490">MAYSLATLFYQIATFSQHPRYSLTAIAIVALFNLLILFCLRRARSRVTVRLGKATPAACCQGAQGNCH</sequence>
<feature type="transmembrane region" description="Helical" evidence="1">
    <location>
        <begin position="20"/>
        <end position="40"/>
    </location>
</feature>
<organism evidence="2 3">
    <name type="scientific">Serratia plymuthica</name>
    <dbReference type="NCBI Taxonomy" id="82996"/>
    <lineage>
        <taxon>Bacteria</taxon>
        <taxon>Pseudomonadati</taxon>
        <taxon>Pseudomonadota</taxon>
        <taxon>Gammaproteobacteria</taxon>
        <taxon>Enterobacterales</taxon>
        <taxon>Yersiniaceae</taxon>
        <taxon>Serratia</taxon>
    </lineage>
</organism>
<proteinExistence type="predicted"/>
<evidence type="ECO:0000256" key="1">
    <source>
        <dbReference type="SAM" id="Phobius"/>
    </source>
</evidence>
<gene>
    <name evidence="2" type="primary">feoB_2</name>
    <name evidence="2" type="ORF">NCTC12961_05616</name>
</gene>
<accession>A0A2X4V253</accession>
<protein>
    <submittedName>
        <fullName evidence="2">Ferrous iron transport protein B</fullName>
    </submittedName>
</protein>